<keyword evidence="1" id="KW-0732">Signal</keyword>
<gene>
    <name evidence="2" type="primary">pth</name>
    <name evidence="2" type="ORF">g.38265</name>
</gene>
<dbReference type="PROSITE" id="PS51257">
    <property type="entry name" value="PROKAR_LIPOPROTEIN"/>
    <property type="match status" value="1"/>
</dbReference>
<dbReference type="AlphaFoldDB" id="A0A0C9QWE0"/>
<organism evidence="2">
    <name type="scientific">Fopius arisanus</name>
    <dbReference type="NCBI Taxonomy" id="64838"/>
    <lineage>
        <taxon>Eukaryota</taxon>
        <taxon>Metazoa</taxon>
        <taxon>Ecdysozoa</taxon>
        <taxon>Arthropoda</taxon>
        <taxon>Hexapoda</taxon>
        <taxon>Insecta</taxon>
        <taxon>Pterygota</taxon>
        <taxon>Neoptera</taxon>
        <taxon>Endopterygota</taxon>
        <taxon>Hymenoptera</taxon>
        <taxon>Apocrita</taxon>
        <taxon>Ichneumonoidea</taxon>
        <taxon>Braconidae</taxon>
        <taxon>Opiinae</taxon>
        <taxon>Fopius</taxon>
    </lineage>
</organism>
<accession>A0A0C9QWE0</accession>
<proteinExistence type="predicted"/>
<reference evidence="2" key="1">
    <citation type="submission" date="2015-01" db="EMBL/GenBank/DDBJ databases">
        <title>Transcriptome Assembly of Fopius arisanus.</title>
        <authorList>
            <person name="Geib S."/>
        </authorList>
    </citation>
    <scope>NUCLEOTIDE SEQUENCE</scope>
</reference>
<feature type="chain" id="PRO_5002201466" evidence="1">
    <location>
        <begin position="20"/>
        <end position="141"/>
    </location>
</feature>
<protein>
    <submittedName>
        <fullName evidence="2">Pth protein</fullName>
    </submittedName>
</protein>
<feature type="signal peptide" evidence="1">
    <location>
        <begin position="1"/>
        <end position="19"/>
    </location>
</feature>
<dbReference type="EMBL" id="GBYB01008049">
    <property type="protein sequence ID" value="JAG77816.1"/>
    <property type="molecule type" value="Transcribed_RNA"/>
</dbReference>
<sequence length="141" mass="15294">MRTTMYGLFLCLALLACLSNNYLLASFACIKGSSGGLSGLGFPHLHPGVGGSFPSILLYHVGKFNYEFALLVLLARFERVLIFPSECCFTALAVNIGDSMKTRQQNSFLSRSTADINYRIKQIGTTLAALEGLGDEFVVIS</sequence>
<evidence type="ECO:0000313" key="2">
    <source>
        <dbReference type="EMBL" id="JAG77816.1"/>
    </source>
</evidence>
<name>A0A0C9QWE0_9HYME</name>
<evidence type="ECO:0000256" key="1">
    <source>
        <dbReference type="SAM" id="SignalP"/>
    </source>
</evidence>